<gene>
    <name evidence="5" type="ORF">PoB_000924700</name>
</gene>
<keyword evidence="2" id="KW-0498">Mitosis</keyword>
<comment type="caution">
    <text evidence="5">The sequence shown here is derived from an EMBL/GenBank/DDBJ whole genome shotgun (WGS) entry which is preliminary data.</text>
</comment>
<evidence type="ECO:0000313" key="6">
    <source>
        <dbReference type="Proteomes" id="UP000735302"/>
    </source>
</evidence>
<evidence type="ECO:0000256" key="4">
    <source>
        <dbReference type="ARBA" id="ARBA00023306"/>
    </source>
</evidence>
<evidence type="ECO:0000313" key="5">
    <source>
        <dbReference type="EMBL" id="GFN82741.1"/>
    </source>
</evidence>
<dbReference type="GO" id="GO:0005680">
    <property type="term" value="C:anaphase-promoting complex"/>
    <property type="evidence" value="ECO:0007669"/>
    <property type="project" value="InterPro"/>
</dbReference>
<dbReference type="EMBL" id="BLXT01001037">
    <property type="protein sequence ID" value="GFN82741.1"/>
    <property type="molecule type" value="Genomic_DNA"/>
</dbReference>
<accession>A0AAV3YIM9</accession>
<dbReference type="SMART" id="SM00028">
    <property type="entry name" value="TPR"/>
    <property type="match status" value="3"/>
</dbReference>
<dbReference type="PANTHER" id="PTHR12830">
    <property type="entry name" value="ANAPHASE-PROMOTING COMPLEX SUBUNIT 5"/>
    <property type="match status" value="1"/>
</dbReference>
<protein>
    <submittedName>
        <fullName evidence="5">Anaphase-promoting complex subunit 5-like</fullName>
    </submittedName>
</protein>
<evidence type="ECO:0000256" key="3">
    <source>
        <dbReference type="ARBA" id="ARBA00022786"/>
    </source>
</evidence>
<name>A0AAV3YIM9_9GAST</name>
<dbReference type="PANTHER" id="PTHR12830:SF9">
    <property type="entry name" value="ANAPHASE-PROMOTING COMPLEX SUBUNIT 5"/>
    <property type="match status" value="1"/>
</dbReference>
<dbReference type="Proteomes" id="UP000735302">
    <property type="component" value="Unassembled WGS sequence"/>
</dbReference>
<evidence type="ECO:0000256" key="2">
    <source>
        <dbReference type="ARBA" id="ARBA00022776"/>
    </source>
</evidence>
<keyword evidence="1" id="KW-0132">Cell division</keyword>
<dbReference type="GO" id="GO:0070979">
    <property type="term" value="P:protein K11-linked ubiquitination"/>
    <property type="evidence" value="ECO:0007669"/>
    <property type="project" value="TreeGrafter"/>
</dbReference>
<dbReference type="InterPro" id="IPR037679">
    <property type="entry name" value="Apc5"/>
</dbReference>
<dbReference type="GO" id="GO:0031145">
    <property type="term" value="P:anaphase-promoting complex-dependent catabolic process"/>
    <property type="evidence" value="ECO:0007669"/>
    <property type="project" value="TreeGrafter"/>
</dbReference>
<dbReference type="InterPro" id="IPR019734">
    <property type="entry name" value="TPR_rpt"/>
</dbReference>
<dbReference type="AlphaFoldDB" id="A0AAV3YIM9"/>
<evidence type="ECO:0000256" key="1">
    <source>
        <dbReference type="ARBA" id="ARBA00022618"/>
    </source>
</evidence>
<keyword evidence="3" id="KW-0833">Ubl conjugation pathway</keyword>
<dbReference type="GO" id="GO:0051301">
    <property type="term" value="P:cell division"/>
    <property type="evidence" value="ECO:0007669"/>
    <property type="project" value="UniProtKB-KW"/>
</dbReference>
<proteinExistence type="predicted"/>
<sequence>MGTEKPSRRGLILSSTKAKEWVMDYFTQSNLINCKHSSYGMMSSGCAQAAAMWHYYGKRELCSLNSHIVLHLDTSINGIFYNGQSVCIAMCYLAQQHADLGDYSSANEILSHAKQQFPVSTHEADVWQACQQRVLFTRSLYNGRLKDAEQAMVNLQAVDEAEAKIRKGMLLRERGRVTEALEFLYKLLSQCEKEKSEFSTDFRCRVLLEIASLYMHRGDSTTAVLYVTDCIAHASRHHLELIEAIATAHLAYIQLNMGMYKKAVRLVESRLLRIFTHSSSYDKARVLHLYARCKVAAVKSETTKSTLDTRAELQSAASLMLTVTSLYHSVEAHLKEKDAYYFQSILHHALMAHGGSGAEKQHHQEERNRCARQFKNLDRLYPTLGPVGVSVL</sequence>
<dbReference type="SUPFAM" id="SSF48452">
    <property type="entry name" value="TPR-like"/>
    <property type="match status" value="2"/>
</dbReference>
<keyword evidence="4" id="KW-0131">Cell cycle</keyword>
<organism evidence="5 6">
    <name type="scientific">Plakobranchus ocellatus</name>
    <dbReference type="NCBI Taxonomy" id="259542"/>
    <lineage>
        <taxon>Eukaryota</taxon>
        <taxon>Metazoa</taxon>
        <taxon>Spiralia</taxon>
        <taxon>Lophotrochozoa</taxon>
        <taxon>Mollusca</taxon>
        <taxon>Gastropoda</taxon>
        <taxon>Heterobranchia</taxon>
        <taxon>Euthyneura</taxon>
        <taxon>Panpulmonata</taxon>
        <taxon>Sacoglossa</taxon>
        <taxon>Placobranchoidea</taxon>
        <taxon>Plakobranchidae</taxon>
        <taxon>Plakobranchus</taxon>
    </lineage>
</organism>
<dbReference type="Gene3D" id="1.25.40.10">
    <property type="entry name" value="Tetratricopeptide repeat domain"/>
    <property type="match status" value="1"/>
</dbReference>
<keyword evidence="6" id="KW-1185">Reference proteome</keyword>
<dbReference type="GO" id="GO:0045842">
    <property type="term" value="P:positive regulation of mitotic metaphase/anaphase transition"/>
    <property type="evidence" value="ECO:0007669"/>
    <property type="project" value="TreeGrafter"/>
</dbReference>
<dbReference type="InterPro" id="IPR011990">
    <property type="entry name" value="TPR-like_helical_dom_sf"/>
</dbReference>
<reference evidence="5 6" key="1">
    <citation type="journal article" date="2021" name="Elife">
        <title>Chloroplast acquisition without the gene transfer in kleptoplastic sea slugs, Plakobranchus ocellatus.</title>
        <authorList>
            <person name="Maeda T."/>
            <person name="Takahashi S."/>
            <person name="Yoshida T."/>
            <person name="Shimamura S."/>
            <person name="Takaki Y."/>
            <person name="Nagai Y."/>
            <person name="Toyoda A."/>
            <person name="Suzuki Y."/>
            <person name="Arimoto A."/>
            <person name="Ishii H."/>
            <person name="Satoh N."/>
            <person name="Nishiyama T."/>
            <person name="Hasebe M."/>
            <person name="Maruyama T."/>
            <person name="Minagawa J."/>
            <person name="Obokata J."/>
            <person name="Shigenobu S."/>
        </authorList>
    </citation>
    <scope>NUCLEOTIDE SEQUENCE [LARGE SCALE GENOMIC DNA]</scope>
</reference>